<dbReference type="RefSeq" id="WP_123523056.1">
    <property type="nucleotide sequence ID" value="NZ_JBHLWF010000014.1"/>
</dbReference>
<accession>A0A4S3KVZ6</accession>
<keyword evidence="2" id="KW-1185">Reference proteome</keyword>
<dbReference type="EMBL" id="SMAF01000012">
    <property type="protein sequence ID" value="TCS97590.1"/>
    <property type="molecule type" value="Genomic_DNA"/>
</dbReference>
<protein>
    <submittedName>
        <fullName evidence="1">Uncharacterized protein</fullName>
    </submittedName>
</protein>
<gene>
    <name evidence="1" type="ORF">EDC25_11272</name>
</gene>
<name>A0A4S3KVZ6_9GAMM</name>
<evidence type="ECO:0000313" key="1">
    <source>
        <dbReference type="EMBL" id="TCS97590.1"/>
    </source>
</evidence>
<dbReference type="Proteomes" id="UP000294599">
    <property type="component" value="Unassembled WGS sequence"/>
</dbReference>
<organism evidence="1 2">
    <name type="scientific">Pseudofulvimonas gallinarii</name>
    <dbReference type="NCBI Taxonomy" id="634155"/>
    <lineage>
        <taxon>Bacteria</taxon>
        <taxon>Pseudomonadati</taxon>
        <taxon>Pseudomonadota</taxon>
        <taxon>Gammaproteobacteria</taxon>
        <taxon>Lysobacterales</taxon>
        <taxon>Rhodanobacteraceae</taxon>
        <taxon>Pseudofulvimonas</taxon>
    </lineage>
</organism>
<sequence length="276" mass="30332">MLIRPTTAFAHPVLSPYTDDYGDRIFDISLQIEEAPEAGEVVLSGHYVLDDAGVAELIQSSQATVGIVVESLETYFQTFVPLSGTAFTLEFKRGELRGRVAIQAIVAAAQDGAALRSPHIAPDYPDHTRALQAGHVVAASRIHWFEAGLDKLLPMESVFRLIANDEMEPGMFQIGLDTEAIQIEVNRKLYDTIYGIRGSSIRDILLPSLFLPAVMNALDAMRTSGSEGLRWHRVIEARCRNEGITIDANTDLAWAAQRLLEGPLGLLATLFNEEDK</sequence>
<proteinExistence type="predicted"/>
<dbReference type="OrthoDB" id="8455441at2"/>
<reference evidence="1 2" key="1">
    <citation type="submission" date="2019-03" db="EMBL/GenBank/DDBJ databases">
        <title>Genomic Encyclopedia of Type Strains, Phase IV (KMG-IV): sequencing the most valuable type-strain genomes for metagenomic binning, comparative biology and taxonomic classification.</title>
        <authorList>
            <person name="Goeker M."/>
        </authorList>
    </citation>
    <scope>NUCLEOTIDE SEQUENCE [LARGE SCALE GENOMIC DNA]</scope>
    <source>
        <strain evidence="1 2">DSM 21944</strain>
    </source>
</reference>
<evidence type="ECO:0000313" key="2">
    <source>
        <dbReference type="Proteomes" id="UP000294599"/>
    </source>
</evidence>
<dbReference type="AlphaFoldDB" id="A0A4S3KVZ6"/>
<comment type="caution">
    <text evidence="1">The sequence shown here is derived from an EMBL/GenBank/DDBJ whole genome shotgun (WGS) entry which is preliminary data.</text>
</comment>